<dbReference type="OrthoDB" id="3935400at2759"/>
<name>A0A6A6XGG7_9PLEO</name>
<accession>A0A6A6XGG7</accession>
<feature type="compositionally biased region" description="Pro residues" evidence="1">
    <location>
        <begin position="32"/>
        <end position="43"/>
    </location>
</feature>
<keyword evidence="2" id="KW-0472">Membrane</keyword>
<feature type="compositionally biased region" description="Basic and acidic residues" evidence="1">
    <location>
        <begin position="9"/>
        <end position="18"/>
    </location>
</feature>
<keyword evidence="2" id="KW-1133">Transmembrane helix</keyword>
<feature type="region of interest" description="Disordered" evidence="1">
    <location>
        <begin position="1"/>
        <end position="105"/>
    </location>
</feature>
<proteinExistence type="predicted"/>
<evidence type="ECO:0000313" key="4">
    <source>
        <dbReference type="Proteomes" id="UP000799757"/>
    </source>
</evidence>
<reference evidence="3" key="1">
    <citation type="journal article" date="2020" name="Stud. Mycol.">
        <title>101 Dothideomycetes genomes: a test case for predicting lifestyles and emergence of pathogens.</title>
        <authorList>
            <person name="Haridas S."/>
            <person name="Albert R."/>
            <person name="Binder M."/>
            <person name="Bloem J."/>
            <person name="Labutti K."/>
            <person name="Salamov A."/>
            <person name="Andreopoulos B."/>
            <person name="Baker S."/>
            <person name="Barry K."/>
            <person name="Bills G."/>
            <person name="Bluhm B."/>
            <person name="Cannon C."/>
            <person name="Castanera R."/>
            <person name="Culley D."/>
            <person name="Daum C."/>
            <person name="Ezra D."/>
            <person name="Gonzalez J."/>
            <person name="Henrissat B."/>
            <person name="Kuo A."/>
            <person name="Liang C."/>
            <person name="Lipzen A."/>
            <person name="Lutzoni F."/>
            <person name="Magnuson J."/>
            <person name="Mondo S."/>
            <person name="Nolan M."/>
            <person name="Ohm R."/>
            <person name="Pangilinan J."/>
            <person name="Park H.-J."/>
            <person name="Ramirez L."/>
            <person name="Alfaro M."/>
            <person name="Sun H."/>
            <person name="Tritt A."/>
            <person name="Yoshinaga Y."/>
            <person name="Zwiers L.-H."/>
            <person name="Turgeon B."/>
            <person name="Goodwin S."/>
            <person name="Spatafora J."/>
            <person name="Crous P."/>
            <person name="Grigoriev I."/>
        </authorList>
    </citation>
    <scope>NUCLEOTIDE SEQUENCE</scope>
    <source>
        <strain evidence="3">CBS 109.77</strain>
    </source>
</reference>
<sequence>MGSPVFRRIAHEKEEDGFHHRKTFDDTEMSPSPAPSPWPPTQWPPQHGFESSTRTTSVSIPALSDQAKSTTTPSPTPIQSTTVSDPTSTNKDAFIGVGTPDLGDKGPSHKVMPAVAGVGTVVMLAIIGFFVFFCLRKRKRQRQQQASQAQMQEIKARTQPLMRAQMGTSPAYTQYAAPPSHPAPAALATPQPVILGPIVPGSNGAYYTGIDTSDVMSVHDRNGLGNPFADGDSLNDEPPPPYRPRSLAPMSRNTSLRAPPPAPAITSRTNLIGNHDQSLRSPFADPRDDDAISDISGPTRRNYDGISVVSDMSYQEDPVVIRPNV</sequence>
<keyword evidence="4" id="KW-1185">Reference proteome</keyword>
<gene>
    <name evidence="3" type="ORF">K505DRAFT_324091</name>
</gene>
<dbReference type="EMBL" id="MU001861">
    <property type="protein sequence ID" value="KAF2795348.1"/>
    <property type="molecule type" value="Genomic_DNA"/>
</dbReference>
<dbReference type="AlphaFoldDB" id="A0A6A6XGG7"/>
<dbReference type="Gene3D" id="1.20.5.900">
    <property type="entry name" value="transmembrane domain of human cd4"/>
    <property type="match status" value="1"/>
</dbReference>
<feature type="region of interest" description="Disordered" evidence="1">
    <location>
        <begin position="221"/>
        <end position="298"/>
    </location>
</feature>
<keyword evidence="2" id="KW-0812">Transmembrane</keyword>
<feature type="compositionally biased region" description="Polar residues" evidence="1">
    <location>
        <begin position="49"/>
        <end position="59"/>
    </location>
</feature>
<evidence type="ECO:0000256" key="1">
    <source>
        <dbReference type="SAM" id="MobiDB-lite"/>
    </source>
</evidence>
<organism evidence="3 4">
    <name type="scientific">Melanomma pulvis-pyrius CBS 109.77</name>
    <dbReference type="NCBI Taxonomy" id="1314802"/>
    <lineage>
        <taxon>Eukaryota</taxon>
        <taxon>Fungi</taxon>
        <taxon>Dikarya</taxon>
        <taxon>Ascomycota</taxon>
        <taxon>Pezizomycotina</taxon>
        <taxon>Dothideomycetes</taxon>
        <taxon>Pleosporomycetidae</taxon>
        <taxon>Pleosporales</taxon>
        <taxon>Melanommataceae</taxon>
        <taxon>Melanomma</taxon>
    </lineage>
</organism>
<feature type="transmembrane region" description="Helical" evidence="2">
    <location>
        <begin position="111"/>
        <end position="135"/>
    </location>
</feature>
<evidence type="ECO:0000313" key="3">
    <source>
        <dbReference type="EMBL" id="KAF2795348.1"/>
    </source>
</evidence>
<evidence type="ECO:0000256" key="2">
    <source>
        <dbReference type="SAM" id="Phobius"/>
    </source>
</evidence>
<feature type="compositionally biased region" description="Low complexity" evidence="1">
    <location>
        <begin position="69"/>
        <end position="82"/>
    </location>
</feature>
<feature type="compositionally biased region" description="Polar residues" evidence="1">
    <location>
        <begin position="266"/>
        <end position="280"/>
    </location>
</feature>
<protein>
    <submittedName>
        <fullName evidence="3">Uncharacterized protein</fullName>
    </submittedName>
</protein>
<dbReference type="Proteomes" id="UP000799757">
    <property type="component" value="Unassembled WGS sequence"/>
</dbReference>